<reference evidence="4 5" key="1">
    <citation type="submission" date="2020-08" db="EMBL/GenBank/DDBJ databases">
        <title>Cohnella phylogeny.</title>
        <authorList>
            <person name="Dunlap C."/>
        </authorList>
    </citation>
    <scope>NUCLEOTIDE SEQUENCE [LARGE SCALE GENOMIC DNA]</scope>
    <source>
        <strain evidence="4 5">CBP 2801</strain>
    </source>
</reference>
<dbReference type="Pfam" id="PF00884">
    <property type="entry name" value="Sulfatase"/>
    <property type="match status" value="1"/>
</dbReference>
<keyword evidence="1" id="KW-0479">Metal-binding</keyword>
<name>A0A7X0VTP7_9BACL</name>
<proteinExistence type="predicted"/>
<evidence type="ECO:0000313" key="5">
    <source>
        <dbReference type="Proteomes" id="UP000564644"/>
    </source>
</evidence>
<dbReference type="PANTHER" id="PTHR45953">
    <property type="entry name" value="IDURONATE 2-SULFATASE"/>
    <property type="match status" value="1"/>
</dbReference>
<protein>
    <submittedName>
        <fullName evidence="4">Sulfatase-like hydrolase/transferase</fullName>
    </submittedName>
</protein>
<accession>A0A7X0VTP7</accession>
<sequence length="477" mass="53382">MSASKPNLLLITADQLRYDCVGYSRMYPVRTPNLDRLAEGGIAFTHAYSHAPVCCPARQSLLHGRRPETFGALWNFGAFLPVGSLRPEHYAWPRTLAENGYVSAFLGKWGVHPELDATSFGYDSYLGEGEYKAFLKERYPDVRFAAGFFGEDNPVPVEDSGTHWLADRAIETIGRLAATGSPWHAAVHFAEPHLPCRPSGRFAAMYDPADVPEWAGFRDTFEGKPYIQKQQLYSWGVENFEWKDWAPVVARYYGMISQLDEAVGRIVAALEESGQADNTIVAFTADHGDLCGSHRMMDKHYVLYDDVVRVPLLLRLPGTRQGVRCDRFVYNLLDLPPTLLELLGLEAEAPANLQGRSLVPLLADGETASEWRDAVVAAYNGQQFGLYTQRMIRTERWKYVWNLTDTDELYDLEADPGELTNRIGEPEHAALVAELRVRLFELLERDEDPAVGNEWTRRQLLAGAKLAGRDAAAPGTA</sequence>
<dbReference type="GO" id="GO:0046872">
    <property type="term" value="F:metal ion binding"/>
    <property type="evidence" value="ECO:0007669"/>
    <property type="project" value="UniProtKB-KW"/>
</dbReference>
<comment type="caution">
    <text evidence="4">The sequence shown here is derived from an EMBL/GenBank/DDBJ whole genome shotgun (WGS) entry which is preliminary data.</text>
</comment>
<dbReference type="GO" id="GO:0005737">
    <property type="term" value="C:cytoplasm"/>
    <property type="evidence" value="ECO:0007669"/>
    <property type="project" value="TreeGrafter"/>
</dbReference>
<organism evidence="4 5">
    <name type="scientific">Cohnella zeiphila</name>
    <dbReference type="NCBI Taxonomy" id="2761120"/>
    <lineage>
        <taxon>Bacteria</taxon>
        <taxon>Bacillati</taxon>
        <taxon>Bacillota</taxon>
        <taxon>Bacilli</taxon>
        <taxon>Bacillales</taxon>
        <taxon>Paenibacillaceae</taxon>
        <taxon>Cohnella</taxon>
    </lineage>
</organism>
<dbReference type="SUPFAM" id="SSF53649">
    <property type="entry name" value="Alkaline phosphatase-like"/>
    <property type="match status" value="1"/>
</dbReference>
<dbReference type="EMBL" id="JACJVO010000005">
    <property type="protein sequence ID" value="MBB6730176.1"/>
    <property type="molecule type" value="Genomic_DNA"/>
</dbReference>
<dbReference type="RefSeq" id="WP_185127843.1">
    <property type="nucleotide sequence ID" value="NZ_JACJVO010000005.1"/>
</dbReference>
<evidence type="ECO:0000259" key="3">
    <source>
        <dbReference type="Pfam" id="PF00884"/>
    </source>
</evidence>
<keyword evidence="2 4" id="KW-0378">Hydrolase</keyword>
<dbReference type="CDD" id="cd16033">
    <property type="entry name" value="sulfatase_like"/>
    <property type="match status" value="1"/>
</dbReference>
<evidence type="ECO:0000256" key="2">
    <source>
        <dbReference type="ARBA" id="ARBA00022801"/>
    </source>
</evidence>
<dbReference type="InterPro" id="IPR000917">
    <property type="entry name" value="Sulfatase_N"/>
</dbReference>
<dbReference type="InterPro" id="IPR017850">
    <property type="entry name" value="Alkaline_phosphatase_core_sf"/>
</dbReference>
<dbReference type="Gene3D" id="3.40.720.10">
    <property type="entry name" value="Alkaline Phosphatase, subunit A"/>
    <property type="match status" value="1"/>
</dbReference>
<feature type="domain" description="Sulfatase N-terminal" evidence="3">
    <location>
        <begin position="6"/>
        <end position="344"/>
    </location>
</feature>
<dbReference type="GO" id="GO:0016740">
    <property type="term" value="F:transferase activity"/>
    <property type="evidence" value="ECO:0007669"/>
    <property type="project" value="UniProtKB-KW"/>
</dbReference>
<dbReference type="AlphaFoldDB" id="A0A7X0VTP7"/>
<dbReference type="Proteomes" id="UP000564644">
    <property type="component" value="Unassembled WGS sequence"/>
</dbReference>
<gene>
    <name evidence="4" type="ORF">H7C18_04625</name>
</gene>
<evidence type="ECO:0000313" key="4">
    <source>
        <dbReference type="EMBL" id="MBB6730176.1"/>
    </source>
</evidence>
<dbReference type="PANTHER" id="PTHR45953:SF1">
    <property type="entry name" value="IDURONATE 2-SULFATASE"/>
    <property type="match status" value="1"/>
</dbReference>
<keyword evidence="5" id="KW-1185">Reference proteome</keyword>
<evidence type="ECO:0000256" key="1">
    <source>
        <dbReference type="ARBA" id="ARBA00022723"/>
    </source>
</evidence>
<dbReference type="GO" id="GO:0008484">
    <property type="term" value="F:sulfuric ester hydrolase activity"/>
    <property type="evidence" value="ECO:0007669"/>
    <property type="project" value="TreeGrafter"/>
</dbReference>
<keyword evidence="4" id="KW-0808">Transferase</keyword>